<feature type="domain" description="DUF4142" evidence="1">
    <location>
        <begin position="61"/>
        <end position="190"/>
    </location>
</feature>
<evidence type="ECO:0000313" key="3">
    <source>
        <dbReference type="Proteomes" id="UP000291117"/>
    </source>
</evidence>
<dbReference type="InterPro" id="IPR012347">
    <property type="entry name" value="Ferritin-like"/>
</dbReference>
<dbReference type="Gene3D" id="1.20.1260.10">
    <property type="match status" value="1"/>
</dbReference>
<dbReference type="AlphaFoldDB" id="A0A4R0NF38"/>
<dbReference type="InterPro" id="IPR025419">
    <property type="entry name" value="DUF4142"/>
</dbReference>
<dbReference type="Pfam" id="PF13628">
    <property type="entry name" value="DUF4142"/>
    <property type="match status" value="1"/>
</dbReference>
<dbReference type="OrthoDB" id="883203at2"/>
<dbReference type="PROSITE" id="PS51257">
    <property type="entry name" value="PROKAR_LIPOPROTEIN"/>
    <property type="match status" value="1"/>
</dbReference>
<keyword evidence="3" id="KW-1185">Reference proteome</keyword>
<name>A0A4R0NF38_9SPHI</name>
<dbReference type="PANTHER" id="PTHR38593:SF1">
    <property type="entry name" value="BLR2558 PROTEIN"/>
    <property type="match status" value="1"/>
</dbReference>
<dbReference type="PANTHER" id="PTHR38593">
    <property type="entry name" value="BLR2558 PROTEIN"/>
    <property type="match status" value="1"/>
</dbReference>
<dbReference type="RefSeq" id="WP_131608627.1">
    <property type="nucleotide sequence ID" value="NZ_SJSM01000004.1"/>
</dbReference>
<evidence type="ECO:0000259" key="1">
    <source>
        <dbReference type="Pfam" id="PF13628"/>
    </source>
</evidence>
<comment type="caution">
    <text evidence="2">The sequence shown here is derived from an EMBL/GenBank/DDBJ whole genome shotgun (WGS) entry which is preliminary data.</text>
</comment>
<accession>A0A4R0NF38</accession>
<evidence type="ECO:0000313" key="2">
    <source>
        <dbReference type="EMBL" id="TCC97214.1"/>
    </source>
</evidence>
<organism evidence="2 3">
    <name type="scientific">Pedobacter hiemivivus</name>
    <dbReference type="NCBI Taxonomy" id="2530454"/>
    <lineage>
        <taxon>Bacteria</taxon>
        <taxon>Pseudomonadati</taxon>
        <taxon>Bacteroidota</taxon>
        <taxon>Sphingobacteriia</taxon>
        <taxon>Sphingobacteriales</taxon>
        <taxon>Sphingobacteriaceae</taxon>
        <taxon>Pedobacter</taxon>
    </lineage>
</organism>
<reference evidence="2 3" key="1">
    <citation type="submission" date="2019-02" db="EMBL/GenBank/DDBJ databases">
        <title>Pedobacter sp. RP-3-8 sp. nov., isolated from Arctic soil.</title>
        <authorList>
            <person name="Dahal R.H."/>
        </authorList>
    </citation>
    <scope>NUCLEOTIDE SEQUENCE [LARGE SCALE GENOMIC DNA]</scope>
    <source>
        <strain evidence="2 3">RP-3-8</strain>
    </source>
</reference>
<dbReference type="Proteomes" id="UP000291117">
    <property type="component" value="Unassembled WGS sequence"/>
</dbReference>
<proteinExistence type="predicted"/>
<gene>
    <name evidence="2" type="ORF">EZ444_10210</name>
</gene>
<protein>
    <submittedName>
        <fullName evidence="2">DUF4142 domain-containing protein</fullName>
    </submittedName>
</protein>
<sequence length="218" mass="23573">MKICLKNLVPVCALIVLQACSNPDRNGRDAAASQITDTISDTTRRAQAVTADVDLNGDGKVFALSAATGGMMEVEAAGIAVNRSKDPSVKAFATRLLNDHSKANEELKRIVEEKGLQVAQRLPATLAGHLAKLNTLSDRAFDVQYLQMMINDHHNALQLFTDGSRLADTQLKAFAVKTLPLIEQHYQKALEIGKRLNITNANNGDDVLGTSPAKVEKK</sequence>
<dbReference type="EMBL" id="SJSM01000004">
    <property type="protein sequence ID" value="TCC97214.1"/>
    <property type="molecule type" value="Genomic_DNA"/>
</dbReference>